<feature type="coiled-coil region" evidence="2">
    <location>
        <begin position="90"/>
        <end position="156"/>
    </location>
</feature>
<sequence>MCKLPKEVVTTPPLISEPPPIKGLISDLSSDTNPNYAISEKSAEIANAVRNQPSNTGFVTVLSTLALMYRHQRLASIQYHSAQLKHVQDMANMRAQVERTEQLLTKAGNENILLVKELRLKSEQLKVIANTYDDERAQALQQNHMLQEQLDLAKTKYDDVHAKLDKSEELSTNRSAQLDNMHAVLLNVTQNNTVLLKALQNKDDQLMNTVTKLDDKSAELIEVADQLNDERTQVMRMEILISKQAEEISSLNLSLRTRDLYLHSMTDKFETERSRCDTHVSKIGTLSAQVDSAMQHKTTLRYQLEEVQNGHALQHDYPSKQPESGTQRSEDDRFQTLHPSCVPQSSPLGHSALSNMEPLGQQSQSLASPLGLSAPISPQDEANPLRPLGAEYLDKLVKNFPTFDPIPGQPNDTETFLADIEDALDGYPNATGSDRVYLLKRTSNRHVTRFIRLQQQHVLNDYTKLATALKLEFSGSATRKHDSSLANTVKQARNEHPQAFYHRLRSAYFGLLTETGMEELLPFKQMFLSNMYPTFITYLGPAAHVGLPILQLRELASTAFEASKARNAKSPDHSVLKFDQEHSLQLEGALSGIVASRADAQQQFLPRNHDSNNRRGRNNCKVRRLQNDYRYNRPVRYVPVPNPHKVSEHKGNKGLMDDQNVDQCSPEVPLREELKREQFEKRLKDKSQGLDGELPDTRSAGINTHSMDVKVQISPALIQDPIQGPLDQETSPRARSIDSDTKVAKVKVKRLVKAKPTQNRKSQSASILNRHGTSRRCERPLHFVGNMSTNHESKRPYLETVLEDCLACQALIDSGATISLISQTLFDELKRALKPTKRWLKVERCDTTLRGVTQTTSPLTLRVMLKLHFQDVSLVHPVYVTSLETVTLLLGADLMDRLLPLMDWKTNQVWSQATVPSPLTPLSSPNASCNAVLHEGYLSKAPLGKKPCRNLLVQNPIQGDITISRHIPSANLIDPSFHDFEPAVSVNEQLPSFLQSCNTVVEMNFSGPSDTSASTAAVSARKTLMRRVHSASDDTPSALLGTVTPYNDTNGVSPATDPMTPTGETLCDITDRYPRLSLQVLERLPHADAVVTDRPRQPLRVLKHKHQEIWLKGYSHSHNNAATDNSYIGSDLFVCASDTNTTRWWGGPETQRGGIVAQTHDEPHRGRWGGRDYGQHRTRPPEHKSNLVVNSPMRTVRSRQAPRRGLS</sequence>
<dbReference type="GeneTree" id="ENSGT01150000287052"/>
<dbReference type="PROSITE" id="PS00141">
    <property type="entry name" value="ASP_PROTEASE"/>
    <property type="match status" value="1"/>
</dbReference>
<feature type="compositionally biased region" description="Polar residues" evidence="3">
    <location>
        <begin position="1044"/>
        <end position="1053"/>
    </location>
</feature>
<feature type="region of interest" description="Disordered" evidence="3">
    <location>
        <begin position="1029"/>
        <end position="1061"/>
    </location>
</feature>
<proteinExistence type="predicted"/>
<dbReference type="Gene3D" id="2.40.70.10">
    <property type="entry name" value="Acid Proteases"/>
    <property type="match status" value="1"/>
</dbReference>
<dbReference type="Ensembl" id="ENSSTUT00000059050.1">
    <property type="protein sequence ID" value="ENSSTUP00000056437.1"/>
    <property type="gene ID" value="ENSSTUG00000023976.1"/>
</dbReference>
<feature type="coiled-coil region" evidence="2">
    <location>
        <begin position="196"/>
        <end position="230"/>
    </location>
</feature>
<dbReference type="GO" id="GO:0006508">
    <property type="term" value="P:proteolysis"/>
    <property type="evidence" value="ECO:0007669"/>
    <property type="project" value="InterPro"/>
</dbReference>
<keyword evidence="6" id="KW-1185">Reference proteome</keyword>
<dbReference type="AlphaFoldDB" id="A0A674ABX9"/>
<dbReference type="InterPro" id="IPR001969">
    <property type="entry name" value="Aspartic_peptidase_AS"/>
</dbReference>
<feature type="compositionally biased region" description="Polar residues" evidence="3">
    <location>
        <begin position="342"/>
        <end position="367"/>
    </location>
</feature>
<reference evidence="5" key="1">
    <citation type="submission" date="2025-08" db="UniProtKB">
        <authorList>
            <consortium name="Ensembl"/>
        </authorList>
    </citation>
    <scope>IDENTIFICATION</scope>
</reference>
<protein>
    <recommendedName>
        <fullName evidence="4">Peptidase A2 domain-containing protein</fullName>
    </recommendedName>
</protein>
<feature type="region of interest" description="Disordered" evidence="3">
    <location>
        <begin position="1159"/>
        <end position="1187"/>
    </location>
</feature>
<name>A0A674ABX9_SALTR</name>
<dbReference type="CDD" id="cd00303">
    <property type="entry name" value="retropepsin_like"/>
    <property type="match status" value="1"/>
</dbReference>
<evidence type="ECO:0000256" key="2">
    <source>
        <dbReference type="SAM" id="Coils"/>
    </source>
</evidence>
<organism evidence="5 6">
    <name type="scientific">Salmo trutta</name>
    <name type="common">Brown trout</name>
    <dbReference type="NCBI Taxonomy" id="8032"/>
    <lineage>
        <taxon>Eukaryota</taxon>
        <taxon>Metazoa</taxon>
        <taxon>Chordata</taxon>
        <taxon>Craniata</taxon>
        <taxon>Vertebrata</taxon>
        <taxon>Euteleostomi</taxon>
        <taxon>Actinopterygii</taxon>
        <taxon>Neopterygii</taxon>
        <taxon>Teleostei</taxon>
        <taxon>Protacanthopterygii</taxon>
        <taxon>Salmoniformes</taxon>
        <taxon>Salmonidae</taxon>
        <taxon>Salmoninae</taxon>
        <taxon>Salmo</taxon>
    </lineage>
</organism>
<accession>A0A674ABX9</accession>
<evidence type="ECO:0000256" key="3">
    <source>
        <dbReference type="SAM" id="MobiDB-lite"/>
    </source>
</evidence>
<feature type="compositionally biased region" description="Basic and acidic residues" evidence="3">
    <location>
        <begin position="1159"/>
        <end position="1185"/>
    </location>
</feature>
<dbReference type="SUPFAM" id="SSF50630">
    <property type="entry name" value="Acid proteases"/>
    <property type="match status" value="1"/>
</dbReference>
<evidence type="ECO:0000259" key="4">
    <source>
        <dbReference type="PROSITE" id="PS50175"/>
    </source>
</evidence>
<dbReference type="InterPro" id="IPR001995">
    <property type="entry name" value="Peptidase_A2_cat"/>
</dbReference>
<evidence type="ECO:0000256" key="1">
    <source>
        <dbReference type="ARBA" id="ARBA00022801"/>
    </source>
</evidence>
<evidence type="ECO:0000313" key="6">
    <source>
        <dbReference type="Proteomes" id="UP000472277"/>
    </source>
</evidence>
<dbReference type="PROSITE" id="PS50175">
    <property type="entry name" value="ASP_PROT_RETROV"/>
    <property type="match status" value="1"/>
</dbReference>
<dbReference type="GO" id="GO:0004190">
    <property type="term" value="F:aspartic-type endopeptidase activity"/>
    <property type="evidence" value="ECO:0007669"/>
    <property type="project" value="InterPro"/>
</dbReference>
<dbReference type="InParanoid" id="A0A674ABX9"/>
<keyword evidence="2" id="KW-0175">Coiled coil</keyword>
<dbReference type="InterPro" id="IPR021109">
    <property type="entry name" value="Peptidase_aspartic_dom_sf"/>
</dbReference>
<keyword evidence="1" id="KW-0378">Hydrolase</keyword>
<evidence type="ECO:0000313" key="5">
    <source>
        <dbReference type="Ensembl" id="ENSSTUP00000056437.1"/>
    </source>
</evidence>
<feature type="compositionally biased region" description="Basic residues" evidence="3">
    <location>
        <begin position="614"/>
        <end position="624"/>
    </location>
</feature>
<dbReference type="Proteomes" id="UP000472277">
    <property type="component" value="Unassembled WGS sequence"/>
</dbReference>
<reference evidence="5" key="2">
    <citation type="submission" date="2025-09" db="UniProtKB">
        <authorList>
            <consortium name="Ensembl"/>
        </authorList>
    </citation>
    <scope>IDENTIFICATION</scope>
</reference>
<feature type="domain" description="Peptidase A2" evidence="4">
    <location>
        <begin position="808"/>
        <end position="894"/>
    </location>
</feature>
<feature type="region of interest" description="Disordered" evidence="3">
    <location>
        <begin position="605"/>
        <end position="663"/>
    </location>
</feature>
<feature type="region of interest" description="Disordered" evidence="3">
    <location>
        <begin position="314"/>
        <end position="386"/>
    </location>
</feature>